<evidence type="ECO:0000313" key="2">
    <source>
        <dbReference type="EMBL" id="MRV73458.1"/>
    </source>
</evidence>
<keyword evidence="3" id="KW-1185">Reference proteome</keyword>
<feature type="signal peptide" evidence="1">
    <location>
        <begin position="1"/>
        <end position="27"/>
    </location>
</feature>
<evidence type="ECO:0000256" key="1">
    <source>
        <dbReference type="SAM" id="SignalP"/>
    </source>
</evidence>
<dbReference type="RefSeq" id="WP_154376040.1">
    <property type="nucleotide sequence ID" value="NZ_WKJJ01000010.1"/>
</dbReference>
<proteinExistence type="predicted"/>
<dbReference type="AlphaFoldDB" id="A0A7X2LU07"/>
<comment type="caution">
    <text evidence="2">The sequence shown here is derived from an EMBL/GenBank/DDBJ whole genome shotgun (WGS) entry which is preliminary data.</text>
</comment>
<organism evidence="2 3">
    <name type="scientific">Pseudoduganella rivuli</name>
    <dbReference type="NCBI Taxonomy" id="2666085"/>
    <lineage>
        <taxon>Bacteria</taxon>
        <taxon>Pseudomonadati</taxon>
        <taxon>Pseudomonadota</taxon>
        <taxon>Betaproteobacteria</taxon>
        <taxon>Burkholderiales</taxon>
        <taxon>Oxalobacteraceae</taxon>
        <taxon>Telluria group</taxon>
        <taxon>Pseudoduganella</taxon>
    </lineage>
</organism>
<reference evidence="2 3" key="1">
    <citation type="submission" date="2019-11" db="EMBL/GenBank/DDBJ databases">
        <title>Novel species isolated from a subtropical stream in China.</title>
        <authorList>
            <person name="Lu H."/>
        </authorList>
    </citation>
    <scope>NUCLEOTIDE SEQUENCE [LARGE SCALE GENOMIC DNA]</scope>
    <source>
        <strain evidence="2 3">FT92W</strain>
    </source>
</reference>
<sequence length="252" mass="27707">MGRIRVRMAACIAASLVCGVWQASAQADPRPMLVLTGAIEIHTTYGPWLTLIYTEALGRLGYRLDYRPYPAKRSSLVSDSGEADGEINRVAEYSQLHPELVKVPVPHFAIRFCAYAARPMALANGWEALKPADLRVEYRSGVALPSVQLPLVVSADRLTVVNSTLLGLRKLQVGRSDVFVEVETVADAALAADEFRNTAIRKVALMDSADVYAHLHKRHADLAVKLGQVLADMKKEGLIEKYRLQAMVKQQG</sequence>
<accession>A0A7X2LU07</accession>
<gene>
    <name evidence="2" type="ORF">GJ700_17235</name>
</gene>
<evidence type="ECO:0008006" key="4">
    <source>
        <dbReference type="Google" id="ProtNLM"/>
    </source>
</evidence>
<dbReference type="Proteomes" id="UP000446768">
    <property type="component" value="Unassembled WGS sequence"/>
</dbReference>
<feature type="chain" id="PRO_5030529641" description="Transporter substrate-binding domain-containing protein" evidence="1">
    <location>
        <begin position="28"/>
        <end position="252"/>
    </location>
</feature>
<name>A0A7X2LU07_9BURK</name>
<keyword evidence="1" id="KW-0732">Signal</keyword>
<protein>
    <recommendedName>
        <fullName evidence="4">Transporter substrate-binding domain-containing protein</fullName>
    </recommendedName>
</protein>
<dbReference type="SUPFAM" id="SSF53850">
    <property type="entry name" value="Periplasmic binding protein-like II"/>
    <property type="match status" value="1"/>
</dbReference>
<evidence type="ECO:0000313" key="3">
    <source>
        <dbReference type="Proteomes" id="UP000446768"/>
    </source>
</evidence>
<dbReference type="EMBL" id="WKJJ01000010">
    <property type="protein sequence ID" value="MRV73458.1"/>
    <property type="molecule type" value="Genomic_DNA"/>
</dbReference>